<accession>A0A3S5BLN2</accession>
<comment type="caution">
    <text evidence="1">The sequence shown here is derived from an EMBL/GenBank/DDBJ whole genome shotgun (WGS) entry which is preliminary data.</text>
</comment>
<evidence type="ECO:0000313" key="1">
    <source>
        <dbReference type="EMBL" id="VEL08238.1"/>
    </source>
</evidence>
<name>A0A3S5BLN2_9PLAT</name>
<reference evidence="1" key="1">
    <citation type="submission" date="2018-11" db="EMBL/GenBank/DDBJ databases">
        <authorList>
            <consortium name="Pathogen Informatics"/>
        </authorList>
    </citation>
    <scope>NUCLEOTIDE SEQUENCE</scope>
</reference>
<dbReference type="EMBL" id="CAAALY010003480">
    <property type="protein sequence ID" value="VEL08238.1"/>
    <property type="molecule type" value="Genomic_DNA"/>
</dbReference>
<gene>
    <name evidence="1" type="ORF">PXEA_LOCUS1678</name>
</gene>
<evidence type="ECO:0000313" key="2">
    <source>
        <dbReference type="Proteomes" id="UP000784294"/>
    </source>
</evidence>
<dbReference type="AlphaFoldDB" id="A0A3S5BLN2"/>
<protein>
    <submittedName>
        <fullName evidence="1">Uncharacterized protein</fullName>
    </submittedName>
</protein>
<dbReference type="Proteomes" id="UP000784294">
    <property type="component" value="Unassembled WGS sequence"/>
</dbReference>
<organism evidence="1 2">
    <name type="scientific">Protopolystoma xenopodis</name>
    <dbReference type="NCBI Taxonomy" id="117903"/>
    <lineage>
        <taxon>Eukaryota</taxon>
        <taxon>Metazoa</taxon>
        <taxon>Spiralia</taxon>
        <taxon>Lophotrochozoa</taxon>
        <taxon>Platyhelminthes</taxon>
        <taxon>Monogenea</taxon>
        <taxon>Polyopisthocotylea</taxon>
        <taxon>Polystomatidea</taxon>
        <taxon>Polystomatidae</taxon>
        <taxon>Protopolystoma</taxon>
    </lineage>
</organism>
<sequence length="138" mass="14996">MPMTTSSSRMLGRVGPEAIAENLYSSHRRGHYLQSNHYHQLQSISAASFSASNDLANLTDFSRTVGMMRQAPIGQSTFAVTAVSDRVSGGIFPSMTSESTASSELHGSVGGLLGRLSFFHWIICLCSKTEWFSRSPFA</sequence>
<keyword evidence="2" id="KW-1185">Reference proteome</keyword>
<proteinExistence type="predicted"/>